<keyword evidence="2" id="KW-1185">Reference proteome</keyword>
<proteinExistence type="predicted"/>
<organism evidence="1 2">
    <name type="scientific">Ancylostoma ceylanicum</name>
    <dbReference type="NCBI Taxonomy" id="53326"/>
    <lineage>
        <taxon>Eukaryota</taxon>
        <taxon>Metazoa</taxon>
        <taxon>Ecdysozoa</taxon>
        <taxon>Nematoda</taxon>
        <taxon>Chromadorea</taxon>
        <taxon>Rhabditida</taxon>
        <taxon>Rhabditina</taxon>
        <taxon>Rhabditomorpha</taxon>
        <taxon>Strongyloidea</taxon>
        <taxon>Ancylostomatidae</taxon>
        <taxon>Ancylostomatinae</taxon>
        <taxon>Ancylostoma</taxon>
    </lineage>
</organism>
<dbReference type="EMBL" id="JARK01001344">
    <property type="protein sequence ID" value="EYC28018.1"/>
    <property type="molecule type" value="Genomic_DNA"/>
</dbReference>
<reference evidence="2" key="1">
    <citation type="journal article" date="2015" name="Nat. Genet.">
        <title>The genome and transcriptome of the zoonotic hookworm Ancylostoma ceylanicum identify infection-specific gene families.</title>
        <authorList>
            <person name="Schwarz E.M."/>
            <person name="Hu Y."/>
            <person name="Antoshechkin I."/>
            <person name="Miller M.M."/>
            <person name="Sternberg P.W."/>
            <person name="Aroian R.V."/>
        </authorList>
    </citation>
    <scope>NUCLEOTIDE SEQUENCE</scope>
    <source>
        <strain evidence="2">HY135</strain>
    </source>
</reference>
<evidence type="ECO:0000313" key="1">
    <source>
        <dbReference type="EMBL" id="EYC28018.1"/>
    </source>
</evidence>
<name>A0A016VMN1_9BILA</name>
<comment type="caution">
    <text evidence="1">The sequence shown here is derived from an EMBL/GenBank/DDBJ whole genome shotgun (WGS) entry which is preliminary data.</text>
</comment>
<sequence>MLRRSGKPSYKRNESTCRGGFMSVLKLRNPPPGLSISSTGREEAVVVGSVPYVDGVLLEATARYDRPS</sequence>
<evidence type="ECO:0000313" key="2">
    <source>
        <dbReference type="Proteomes" id="UP000024635"/>
    </source>
</evidence>
<dbReference type="Proteomes" id="UP000024635">
    <property type="component" value="Unassembled WGS sequence"/>
</dbReference>
<dbReference type="AlphaFoldDB" id="A0A016VMN1"/>
<protein>
    <submittedName>
        <fullName evidence="1">Uncharacterized protein</fullName>
    </submittedName>
</protein>
<gene>
    <name evidence="1" type="primary">Acey_s0008.g291</name>
    <name evidence="1" type="ORF">Y032_0008g291</name>
</gene>
<accession>A0A016VMN1</accession>